<protein>
    <recommendedName>
        <fullName evidence="3">PABS domain-containing protein</fullName>
    </recommendedName>
</protein>
<evidence type="ECO:0000313" key="2">
    <source>
        <dbReference type="EMBL" id="KKN92756.1"/>
    </source>
</evidence>
<organism evidence="2">
    <name type="scientific">marine sediment metagenome</name>
    <dbReference type="NCBI Taxonomy" id="412755"/>
    <lineage>
        <taxon>unclassified sequences</taxon>
        <taxon>metagenomes</taxon>
        <taxon>ecological metagenomes</taxon>
    </lineage>
</organism>
<reference evidence="2" key="1">
    <citation type="journal article" date="2015" name="Nature">
        <title>Complex archaea that bridge the gap between prokaryotes and eukaryotes.</title>
        <authorList>
            <person name="Spang A."/>
            <person name="Saw J.H."/>
            <person name="Jorgensen S.L."/>
            <person name="Zaremba-Niedzwiedzka K."/>
            <person name="Martijn J."/>
            <person name="Lind A.E."/>
            <person name="van Eijk R."/>
            <person name="Schleper C."/>
            <person name="Guy L."/>
            <person name="Ettema T.J."/>
        </authorList>
    </citation>
    <scope>NUCLEOTIDE SEQUENCE</scope>
</reference>
<keyword evidence="1" id="KW-1133">Transmembrane helix</keyword>
<feature type="transmembrane region" description="Helical" evidence="1">
    <location>
        <begin position="167"/>
        <end position="183"/>
    </location>
</feature>
<proteinExistence type="predicted"/>
<name>A0A0F9X1S3_9ZZZZ</name>
<gene>
    <name evidence="2" type="ORF">LCGC14_0204990</name>
</gene>
<feature type="transmembrane region" description="Helical" evidence="1">
    <location>
        <begin position="141"/>
        <end position="161"/>
    </location>
</feature>
<feature type="transmembrane region" description="Helical" evidence="1">
    <location>
        <begin position="679"/>
        <end position="703"/>
    </location>
</feature>
<feature type="transmembrane region" description="Helical" evidence="1">
    <location>
        <begin position="104"/>
        <end position="129"/>
    </location>
</feature>
<sequence>MSPWRTRLAVALTAMAVIALELTLMRTLSLRLWHHFAYMIISVALLGFGASGTMLTLCRRRVFAAPQQWLAGAMMAMALSIPVSLLISRLIPLDVQFLAWDRTQIVYVLAVEAALLGPFFLAATALGVALMDRPQHVPGHYAANLIGSGIGAIVAVALMAVLTTGQLLTAISLAACAAAAVVVPWRRRRAAVIGIVAVLAVAAVNVWLPHRPVVSQYKTLSLLRSMPRTRIIHSAEGPLGRLDVVASPSIHHGPGLSLQYTRDLPPHVLMLIDGDELGAVYDCPQRSDWEFQDYTTAAAAYHLRDRPSALIIGAGGGAEIGLALYHHCPRIVALEMNPRVIAAMTGPLAGRGGRVYEAQNVQVLNREARGYLSAGRERFDIIQLPILEAFGASGAGLQAAQESYLYTVESLSMMLDRLSDRGVLAVTRWTKTPPRDGPRTFDTAAQMLRRRGLDPARHLAMIRSWATVTVLVSKPPLTQADADAVRAFCRERSFDVCYLPGIEAGEVNRWHVLDRPHYYEAARMLLGGDRDDYIASYPFAIDAATDDRPYFSHFFRWRSLDFIRRQAGRLGRSHLEMGYVLLLAALLQTVVLAVVLIVLPLVAGRRALAAGGRTWVVLAYFLLLGAGFMLLEMGFLQRLILYLAHPIYAAAAAIGSFLVWAGLGSLLSQRWPVAPKRVVVFAAAAVVGLGVVYVVALGPWLAMTQHLSMAVRFAIATVTVAPLAVAMGHLFPTAIRMIRPTHQALVPWAWAVNGCASVAATVAAPLLAMTIGFTRLTLLAVAAYALAALAALLLPSAPRNRP</sequence>
<keyword evidence="1" id="KW-0812">Transmembrane</keyword>
<feature type="transmembrane region" description="Helical" evidence="1">
    <location>
        <begin position="69"/>
        <end position="92"/>
    </location>
</feature>
<dbReference type="EMBL" id="LAZR01000092">
    <property type="protein sequence ID" value="KKN92756.1"/>
    <property type="molecule type" value="Genomic_DNA"/>
</dbReference>
<feature type="transmembrane region" description="Helical" evidence="1">
    <location>
        <begin position="773"/>
        <end position="794"/>
    </location>
</feature>
<feature type="transmembrane region" description="Helical" evidence="1">
    <location>
        <begin position="190"/>
        <end position="208"/>
    </location>
</feature>
<feature type="transmembrane region" description="Helical" evidence="1">
    <location>
        <begin position="647"/>
        <end position="667"/>
    </location>
</feature>
<feature type="transmembrane region" description="Helical" evidence="1">
    <location>
        <begin position="35"/>
        <end position="57"/>
    </location>
</feature>
<evidence type="ECO:0000256" key="1">
    <source>
        <dbReference type="SAM" id="Phobius"/>
    </source>
</evidence>
<feature type="transmembrane region" description="Helical" evidence="1">
    <location>
        <begin position="744"/>
        <end position="767"/>
    </location>
</feature>
<accession>A0A0F9X1S3</accession>
<feature type="transmembrane region" description="Helical" evidence="1">
    <location>
        <begin position="709"/>
        <end position="732"/>
    </location>
</feature>
<dbReference type="Gene3D" id="3.40.50.150">
    <property type="entry name" value="Vaccinia Virus protein VP39"/>
    <property type="match status" value="1"/>
</dbReference>
<feature type="transmembrane region" description="Helical" evidence="1">
    <location>
        <begin position="615"/>
        <end position="635"/>
    </location>
</feature>
<feature type="transmembrane region" description="Helical" evidence="1">
    <location>
        <begin position="579"/>
        <end position="603"/>
    </location>
</feature>
<dbReference type="SUPFAM" id="SSF53335">
    <property type="entry name" value="S-adenosyl-L-methionine-dependent methyltransferases"/>
    <property type="match status" value="1"/>
</dbReference>
<evidence type="ECO:0008006" key="3">
    <source>
        <dbReference type="Google" id="ProtNLM"/>
    </source>
</evidence>
<dbReference type="InterPro" id="IPR029063">
    <property type="entry name" value="SAM-dependent_MTases_sf"/>
</dbReference>
<comment type="caution">
    <text evidence="2">The sequence shown here is derived from an EMBL/GenBank/DDBJ whole genome shotgun (WGS) entry which is preliminary data.</text>
</comment>
<dbReference type="AlphaFoldDB" id="A0A0F9X1S3"/>
<keyword evidence="1" id="KW-0472">Membrane</keyword>